<sequence length="136" mass="14970">MKKLFIFITTLLMSGIAAAQYCSIDGFTDSELRLASYQRSQAATSFNVSCDKGYSILFSSQNLINPDGTSYVSNGPYKLRTKLNLSGANSNLWGVKLDQNSGKRQKYIISVQLVDNPYSGVPAGDYQDQISVDIDF</sequence>
<reference evidence="1 2" key="1">
    <citation type="submission" date="2019-11" db="EMBL/GenBank/DDBJ databases">
        <title>FDA dAtabase for Regulatory Grade micrObial Sequences (FDA-ARGOS): Supporting development and validation of Infectious Disease Dx tests.</title>
        <authorList>
            <person name="Patel R."/>
            <person name="Rucinski S."/>
            <person name="Tallon L."/>
            <person name="Sadzewicz L."/>
            <person name="Vavikolanu K."/>
            <person name="Mehta A."/>
            <person name="Aluvathingal J."/>
            <person name="Nadendla S."/>
            <person name="Nandy P."/>
            <person name="Geyer C."/>
            <person name="Yan Y."/>
            <person name="Sichtig H."/>
        </authorList>
    </citation>
    <scope>NUCLEOTIDE SEQUENCE [LARGE SCALE GENOMIC DNA]</scope>
    <source>
        <strain evidence="1 2">FDAARGOS_557</strain>
    </source>
</reference>
<dbReference type="AlphaFoldDB" id="A0A646MJP3"/>
<dbReference type="RefSeq" id="WP_005103244.1">
    <property type="nucleotide sequence ID" value="NZ_CP054803.1"/>
</dbReference>
<dbReference type="EMBL" id="CP054803">
    <property type="protein sequence ID" value="QKU22659.1"/>
    <property type="molecule type" value="Genomic_DNA"/>
</dbReference>
<protein>
    <submittedName>
        <fullName evidence="1">Uncharacterized protein</fullName>
    </submittedName>
</protein>
<gene>
    <name evidence="1" type="ORF">FOB19_15415</name>
</gene>
<evidence type="ECO:0000313" key="2">
    <source>
        <dbReference type="Proteomes" id="UP000509126"/>
    </source>
</evidence>
<name>A0A646MJP3_ACILW</name>
<accession>A0A646MJP3</accession>
<evidence type="ECO:0000313" key="1">
    <source>
        <dbReference type="EMBL" id="QKU22659.1"/>
    </source>
</evidence>
<organism evidence="1 2">
    <name type="scientific">Acinetobacter lwoffii</name>
    <dbReference type="NCBI Taxonomy" id="28090"/>
    <lineage>
        <taxon>Bacteria</taxon>
        <taxon>Pseudomonadati</taxon>
        <taxon>Pseudomonadota</taxon>
        <taxon>Gammaproteobacteria</taxon>
        <taxon>Moraxellales</taxon>
        <taxon>Moraxellaceae</taxon>
        <taxon>Acinetobacter</taxon>
    </lineage>
</organism>
<proteinExistence type="predicted"/>
<dbReference type="Proteomes" id="UP000509126">
    <property type="component" value="Chromosome"/>
</dbReference>